<dbReference type="EMBL" id="JAINUL010000001">
    <property type="protein sequence ID" value="MCC0098979.1"/>
    <property type="molecule type" value="Genomic_DNA"/>
</dbReference>
<gene>
    <name evidence="2" type="ORF">K7B10_30220</name>
</gene>
<name>A0ABS8EE21_9ACTN</name>
<reference evidence="2 3" key="1">
    <citation type="submission" date="2021-08" db="EMBL/GenBank/DDBJ databases">
        <title>Genomic Architecture of Streptomyces flavotricini NGL1 and Streptomyces erythrochromogenes HMS4 With Differential Plant Beneficial attributes and laccase production capabilities.</title>
        <authorList>
            <person name="Salwan R."/>
            <person name="Kaur R."/>
            <person name="Sharma V."/>
        </authorList>
    </citation>
    <scope>NUCLEOTIDE SEQUENCE [LARGE SCALE GENOMIC DNA]</scope>
    <source>
        <strain evidence="2 3">NGL1</strain>
    </source>
</reference>
<keyword evidence="3" id="KW-1185">Reference proteome</keyword>
<proteinExistence type="predicted"/>
<evidence type="ECO:0000256" key="1">
    <source>
        <dbReference type="SAM" id="MobiDB-lite"/>
    </source>
</evidence>
<evidence type="ECO:0000313" key="3">
    <source>
        <dbReference type="Proteomes" id="UP001520654"/>
    </source>
</evidence>
<comment type="caution">
    <text evidence="2">The sequence shown here is derived from an EMBL/GenBank/DDBJ whole genome shotgun (WGS) entry which is preliminary data.</text>
</comment>
<organism evidence="2 3">
    <name type="scientific">Streptomyces flavotricini</name>
    <dbReference type="NCBI Taxonomy" id="66888"/>
    <lineage>
        <taxon>Bacteria</taxon>
        <taxon>Bacillati</taxon>
        <taxon>Actinomycetota</taxon>
        <taxon>Actinomycetes</taxon>
        <taxon>Kitasatosporales</taxon>
        <taxon>Streptomycetaceae</taxon>
        <taxon>Streptomyces</taxon>
    </lineage>
</organism>
<evidence type="ECO:0000313" key="2">
    <source>
        <dbReference type="EMBL" id="MCC0098979.1"/>
    </source>
</evidence>
<protein>
    <recommendedName>
        <fullName evidence="4">FXSXX-COOH protein</fullName>
    </recommendedName>
</protein>
<dbReference type="Proteomes" id="UP001520654">
    <property type="component" value="Unassembled WGS sequence"/>
</dbReference>
<feature type="region of interest" description="Disordered" evidence="1">
    <location>
        <begin position="1"/>
        <end position="37"/>
    </location>
</feature>
<dbReference type="RefSeq" id="WP_229340979.1">
    <property type="nucleotide sequence ID" value="NZ_JAINUL010000001.1"/>
</dbReference>
<sequence>MTPIQKHHPAAVPVDEEHDGRPSPASLATLAARGGADTDRRIDRVLPGGVGADAVRTVTFNSSL</sequence>
<evidence type="ECO:0008006" key="4">
    <source>
        <dbReference type="Google" id="ProtNLM"/>
    </source>
</evidence>
<accession>A0ABS8EE21</accession>